<dbReference type="PROSITE" id="PS00108">
    <property type="entry name" value="PROTEIN_KINASE_ST"/>
    <property type="match status" value="1"/>
</dbReference>
<feature type="transmembrane region" description="Helical" evidence="7">
    <location>
        <begin position="608"/>
        <end position="631"/>
    </location>
</feature>
<dbReference type="InterPro" id="IPR008271">
    <property type="entry name" value="Ser/Thr_kinase_AS"/>
</dbReference>
<dbReference type="PANTHER" id="PTHR43289">
    <property type="entry name" value="MITOGEN-ACTIVATED PROTEIN KINASE KINASE KINASE 20-RELATED"/>
    <property type="match status" value="1"/>
</dbReference>
<evidence type="ECO:0000256" key="7">
    <source>
        <dbReference type="SAM" id="Phobius"/>
    </source>
</evidence>
<keyword evidence="2 5" id="KW-0547">Nucleotide-binding</keyword>
<dbReference type="GO" id="GO:0005524">
    <property type="term" value="F:ATP binding"/>
    <property type="evidence" value="ECO:0007669"/>
    <property type="project" value="UniProtKB-UniRule"/>
</dbReference>
<keyword evidence="3 9" id="KW-0418">Kinase</keyword>
<dbReference type="Gene3D" id="1.10.510.10">
    <property type="entry name" value="Transferase(Phosphotransferase) domain 1"/>
    <property type="match status" value="2"/>
</dbReference>
<dbReference type="PROSITE" id="PS50011">
    <property type="entry name" value="PROTEIN_KINASE_DOM"/>
    <property type="match status" value="1"/>
</dbReference>
<feature type="transmembrane region" description="Helical" evidence="7">
    <location>
        <begin position="643"/>
        <end position="670"/>
    </location>
</feature>
<dbReference type="Pfam" id="PF00069">
    <property type="entry name" value="Pkinase"/>
    <property type="match status" value="1"/>
</dbReference>
<evidence type="ECO:0000256" key="1">
    <source>
        <dbReference type="ARBA" id="ARBA00022679"/>
    </source>
</evidence>
<evidence type="ECO:0000259" key="8">
    <source>
        <dbReference type="PROSITE" id="PS50011"/>
    </source>
</evidence>
<dbReference type="PROSITE" id="PS00107">
    <property type="entry name" value="PROTEIN_KINASE_ATP"/>
    <property type="match status" value="1"/>
</dbReference>
<keyword evidence="1 9" id="KW-0808">Transferase</keyword>
<feature type="transmembrane region" description="Helical" evidence="7">
    <location>
        <begin position="545"/>
        <end position="569"/>
    </location>
</feature>
<evidence type="ECO:0000256" key="5">
    <source>
        <dbReference type="PROSITE-ProRule" id="PRU10141"/>
    </source>
</evidence>
<dbReference type="KEGG" id="lcre:Pla8534_14630"/>
<dbReference type="PANTHER" id="PTHR43289:SF34">
    <property type="entry name" value="SERINE_THREONINE-PROTEIN KINASE YBDM-RELATED"/>
    <property type="match status" value="1"/>
</dbReference>
<feature type="region of interest" description="Disordered" evidence="6">
    <location>
        <begin position="1"/>
        <end position="21"/>
    </location>
</feature>
<gene>
    <name evidence="9" type="primary">pknB_5</name>
    <name evidence="9" type="ORF">Pla8534_14630</name>
</gene>
<protein>
    <submittedName>
        <fullName evidence="9">Serine/threonine-protein kinase PknB</fullName>
        <ecNumber evidence="9">2.7.11.1</ecNumber>
    </submittedName>
</protein>
<dbReference type="AlphaFoldDB" id="A0A518DPB9"/>
<keyword evidence="7" id="KW-0812">Transmembrane</keyword>
<keyword evidence="7" id="KW-0472">Membrane</keyword>
<keyword evidence="7" id="KW-1133">Transmembrane helix</keyword>
<dbReference type="InterPro" id="IPR017441">
    <property type="entry name" value="Protein_kinase_ATP_BS"/>
</dbReference>
<feature type="transmembrane region" description="Helical" evidence="7">
    <location>
        <begin position="733"/>
        <end position="753"/>
    </location>
</feature>
<proteinExistence type="predicted"/>
<feature type="domain" description="Protein kinase" evidence="8">
    <location>
        <begin position="170"/>
        <end position="484"/>
    </location>
</feature>
<accession>A0A518DPB9</accession>
<name>A0A518DPB9_9BACT</name>
<dbReference type="OrthoDB" id="6111975at2"/>
<keyword evidence="10" id="KW-1185">Reference proteome</keyword>
<keyword evidence="4 5" id="KW-0067">ATP-binding</keyword>
<evidence type="ECO:0000256" key="6">
    <source>
        <dbReference type="SAM" id="MobiDB-lite"/>
    </source>
</evidence>
<evidence type="ECO:0000313" key="10">
    <source>
        <dbReference type="Proteomes" id="UP000317648"/>
    </source>
</evidence>
<dbReference type="GO" id="GO:0004674">
    <property type="term" value="F:protein serine/threonine kinase activity"/>
    <property type="evidence" value="ECO:0007669"/>
    <property type="project" value="UniProtKB-EC"/>
</dbReference>
<feature type="transmembrane region" description="Helical" evidence="7">
    <location>
        <begin position="502"/>
        <end position="525"/>
    </location>
</feature>
<dbReference type="SUPFAM" id="SSF56112">
    <property type="entry name" value="Protein kinase-like (PK-like)"/>
    <property type="match status" value="1"/>
</dbReference>
<evidence type="ECO:0000256" key="2">
    <source>
        <dbReference type="ARBA" id="ARBA00022741"/>
    </source>
</evidence>
<feature type="transmembrane region" description="Helical" evidence="7">
    <location>
        <begin position="699"/>
        <end position="721"/>
    </location>
</feature>
<dbReference type="EMBL" id="CP036433">
    <property type="protein sequence ID" value="QDU93682.1"/>
    <property type="molecule type" value="Genomic_DNA"/>
</dbReference>
<dbReference type="Proteomes" id="UP000317648">
    <property type="component" value="Chromosome"/>
</dbReference>
<feature type="binding site" evidence="5">
    <location>
        <position position="199"/>
    </location>
    <ligand>
        <name>ATP</name>
        <dbReference type="ChEBI" id="CHEBI:30616"/>
    </ligand>
</feature>
<dbReference type="EC" id="2.7.11.1" evidence="9"/>
<dbReference type="InterPro" id="IPR011009">
    <property type="entry name" value="Kinase-like_dom_sf"/>
</dbReference>
<organism evidence="9 10">
    <name type="scientific">Lignipirellula cremea</name>
    <dbReference type="NCBI Taxonomy" id="2528010"/>
    <lineage>
        <taxon>Bacteria</taxon>
        <taxon>Pseudomonadati</taxon>
        <taxon>Planctomycetota</taxon>
        <taxon>Planctomycetia</taxon>
        <taxon>Pirellulales</taxon>
        <taxon>Pirellulaceae</taxon>
        <taxon>Lignipirellula</taxon>
    </lineage>
</organism>
<reference evidence="9 10" key="1">
    <citation type="submission" date="2019-02" db="EMBL/GenBank/DDBJ databases">
        <title>Deep-cultivation of Planctomycetes and their phenomic and genomic characterization uncovers novel biology.</title>
        <authorList>
            <person name="Wiegand S."/>
            <person name="Jogler M."/>
            <person name="Boedeker C."/>
            <person name="Pinto D."/>
            <person name="Vollmers J."/>
            <person name="Rivas-Marin E."/>
            <person name="Kohn T."/>
            <person name="Peeters S.H."/>
            <person name="Heuer A."/>
            <person name="Rast P."/>
            <person name="Oberbeckmann S."/>
            <person name="Bunk B."/>
            <person name="Jeske O."/>
            <person name="Meyerdierks A."/>
            <person name="Storesund J.E."/>
            <person name="Kallscheuer N."/>
            <person name="Luecker S."/>
            <person name="Lage O.M."/>
            <person name="Pohl T."/>
            <person name="Merkel B.J."/>
            <person name="Hornburger P."/>
            <person name="Mueller R.-W."/>
            <person name="Bruemmer F."/>
            <person name="Labrenz M."/>
            <person name="Spormann A.M."/>
            <person name="Op den Camp H."/>
            <person name="Overmann J."/>
            <person name="Amann R."/>
            <person name="Jetten M.S.M."/>
            <person name="Mascher T."/>
            <person name="Medema M.H."/>
            <person name="Devos D.P."/>
            <person name="Kaster A.-K."/>
            <person name="Ovreas L."/>
            <person name="Rohde M."/>
            <person name="Galperin M.Y."/>
            <person name="Jogler C."/>
        </authorList>
    </citation>
    <scope>NUCLEOTIDE SEQUENCE [LARGE SCALE GENOMIC DNA]</scope>
    <source>
        <strain evidence="9 10">Pla85_3_4</strain>
    </source>
</reference>
<evidence type="ECO:0000313" key="9">
    <source>
        <dbReference type="EMBL" id="QDU93682.1"/>
    </source>
</evidence>
<evidence type="ECO:0000256" key="3">
    <source>
        <dbReference type="ARBA" id="ARBA00022777"/>
    </source>
</evidence>
<evidence type="ECO:0000256" key="4">
    <source>
        <dbReference type="ARBA" id="ARBA00022840"/>
    </source>
</evidence>
<sequence>MNDPQHKDGPPAPGDADSHESSQSWDILAECLEKFLAAWENQSEPALADHLPSAQVLPQVRRMAIYELIKVDLERRCECGVDCRSLEDYAAEFSDFDLLAEAPADFLYEDYHLRRSKGDTVNALAYFQRFPRQAPQLRQLLGLKPPEETETLNQPDKKITLAPGDAIDDFELLIELGEGGFAKVFLARQRSMQRMVALKVSADEGAEPQTLAQFDHPHIVRVYDQRYLAEHRLRLLYMQYVAGGTLSHVIKGLQEIPPDRRVGRHLQEAIAREMERSGQTPSFDSPTLRRQAKSPWAEVVCRLGAQLAAALDYAHGKGVLHRDIKPANVLLSQSGEPKLADFNISFSTEVEGDDAIAHFGGSLAYMSLEQLQACSPRHPVTPQDLDARSDVYSLGVTLWEVLTGERPFPDSASPGDWSQTVDSLIAARQAGPPGLTPVREPGPYDVDGRLKMVLRRCLDPDPANRFASGDELARALSLCLHPIALQLLTPPRHGWRKWVRRFPLAAILLASLAPNIVAAVFNFAYNHEAIMWWLVNSGNPHAQAAFMATQLTINSIAFPIGVAILASYVRKVARHIRRAPPSTADSEIAFVATDEAQFARDRESSLRLGLYAAIIGAVLWGIASFAYPISIRVLAGSLPPAGFFHFVLSLTLCGLIAATYPFFVVSFLSVRVLYPALLRKNLAADSDVRELRLLGRRCGFFLLMAAVVPALGVMASVILQLVSQQANTRVHTVALLVLSVLGAFGFGMTFLLYRRIQGDLNALLRALRPGSRSIDDDYESMP</sequence>
<dbReference type="SMART" id="SM00220">
    <property type="entry name" value="S_TKc"/>
    <property type="match status" value="1"/>
</dbReference>
<dbReference type="CDD" id="cd14014">
    <property type="entry name" value="STKc_PknB_like"/>
    <property type="match status" value="1"/>
</dbReference>
<dbReference type="RefSeq" id="WP_145050783.1">
    <property type="nucleotide sequence ID" value="NZ_CP036433.1"/>
</dbReference>
<dbReference type="InterPro" id="IPR000719">
    <property type="entry name" value="Prot_kinase_dom"/>
</dbReference>